<dbReference type="InterPro" id="IPR002401">
    <property type="entry name" value="Cyt_P450_E_grp-I"/>
</dbReference>
<reference evidence="8" key="1">
    <citation type="journal article" date="2020" name="Stud. Mycol.">
        <title>101 Dothideomycetes genomes: a test case for predicting lifestyles and emergence of pathogens.</title>
        <authorList>
            <person name="Haridas S."/>
            <person name="Albert R."/>
            <person name="Binder M."/>
            <person name="Bloem J."/>
            <person name="Labutti K."/>
            <person name="Salamov A."/>
            <person name="Andreopoulos B."/>
            <person name="Baker S."/>
            <person name="Barry K."/>
            <person name="Bills G."/>
            <person name="Bluhm B."/>
            <person name="Cannon C."/>
            <person name="Castanera R."/>
            <person name="Culley D."/>
            <person name="Daum C."/>
            <person name="Ezra D."/>
            <person name="Gonzalez J."/>
            <person name="Henrissat B."/>
            <person name="Kuo A."/>
            <person name="Liang C."/>
            <person name="Lipzen A."/>
            <person name="Lutzoni F."/>
            <person name="Magnuson J."/>
            <person name="Mondo S."/>
            <person name="Nolan M."/>
            <person name="Ohm R."/>
            <person name="Pangilinan J."/>
            <person name="Park H.-J."/>
            <person name="Ramirez L."/>
            <person name="Alfaro M."/>
            <person name="Sun H."/>
            <person name="Tritt A."/>
            <person name="Yoshinaga Y."/>
            <person name="Zwiers L.-H."/>
            <person name="Turgeon B."/>
            <person name="Goodwin S."/>
            <person name="Spatafora J."/>
            <person name="Crous P."/>
            <person name="Grigoriev I."/>
        </authorList>
    </citation>
    <scope>NUCLEOTIDE SEQUENCE</scope>
    <source>
        <strain evidence="8">CBS 690.94</strain>
    </source>
</reference>
<evidence type="ECO:0000256" key="7">
    <source>
        <dbReference type="RuleBase" id="RU000461"/>
    </source>
</evidence>
<dbReference type="Proteomes" id="UP000799764">
    <property type="component" value="Unassembled WGS sequence"/>
</dbReference>
<organism evidence="8 9">
    <name type="scientific">Karstenula rhodostoma CBS 690.94</name>
    <dbReference type="NCBI Taxonomy" id="1392251"/>
    <lineage>
        <taxon>Eukaryota</taxon>
        <taxon>Fungi</taxon>
        <taxon>Dikarya</taxon>
        <taxon>Ascomycota</taxon>
        <taxon>Pezizomycotina</taxon>
        <taxon>Dothideomycetes</taxon>
        <taxon>Pleosporomycetidae</taxon>
        <taxon>Pleosporales</taxon>
        <taxon>Massarineae</taxon>
        <taxon>Didymosphaeriaceae</taxon>
        <taxon>Karstenula</taxon>
    </lineage>
</organism>
<dbReference type="OrthoDB" id="1470350at2759"/>
<dbReference type="PRINTS" id="PR00385">
    <property type="entry name" value="P450"/>
</dbReference>
<dbReference type="GO" id="GO:0020037">
    <property type="term" value="F:heme binding"/>
    <property type="evidence" value="ECO:0007669"/>
    <property type="project" value="InterPro"/>
</dbReference>
<dbReference type="InterPro" id="IPR036396">
    <property type="entry name" value="Cyt_P450_sf"/>
</dbReference>
<sequence length="513" mass="57148">MGLILKAVGAYVLYVISQAIYNILFHPLAKFPGPKAWSTSRIPYLFTLVTGQNSFRIKALHDEYGPVVRVAPNELHINDPRAWDDIYLRKDSEIRPPQWGMRPPGIESYNVISGVGPDHARFRKALGMAFSEEAVKEYEPTVRSYFNKFTTRIDDLIAKNKGSAVVDMVKWSNFTTFDVIGELAWSKSYDCLDTGAGHAIMGVLSHFQGVIIAAAITYYPWINNALMAITPRSAFEDLKMIFNDGHERLQNRIKNGPSGHPDVLGHLAEYNKQNPNAKITDDEIEQNVFSCLVAGSECLTTAFSGALHYLLVYPSKLQRAQEEVRAAFSSEANINATDAAKLEYLNAVIEESLRLCPPLPDMLRRQLPSDAPTTIAGRVIPPATVVSVSCYSMFRSASHFSSPDTFAPERFLKDADESAKWSPDSPLNHNDMAAFKPWGVGPRECPAQPLARLEMRLFLAILLYRYDFKVAEGNYLTKWTSQQVFETWQKDPLNVEFSPAATSSGTATPVAAP</sequence>
<feature type="binding site" description="axial binding residue" evidence="6">
    <location>
        <position position="445"/>
    </location>
    <ligand>
        <name>heme</name>
        <dbReference type="ChEBI" id="CHEBI:30413"/>
    </ligand>
    <ligandPart>
        <name>Fe</name>
        <dbReference type="ChEBI" id="CHEBI:18248"/>
    </ligandPart>
</feature>
<keyword evidence="3 6" id="KW-0349">Heme</keyword>
<keyword evidence="7" id="KW-0560">Oxidoreductase</keyword>
<dbReference type="GO" id="GO:0005506">
    <property type="term" value="F:iron ion binding"/>
    <property type="evidence" value="ECO:0007669"/>
    <property type="project" value="InterPro"/>
</dbReference>
<dbReference type="Pfam" id="PF00067">
    <property type="entry name" value="p450"/>
    <property type="match status" value="1"/>
</dbReference>
<comment type="caution">
    <text evidence="8">The sequence shown here is derived from an EMBL/GenBank/DDBJ whole genome shotgun (WGS) entry which is preliminary data.</text>
</comment>
<gene>
    <name evidence="8" type="ORF">P171DRAFT_389517</name>
</gene>
<keyword evidence="4 6" id="KW-0479">Metal-binding</keyword>
<evidence type="ECO:0000256" key="2">
    <source>
        <dbReference type="ARBA" id="ARBA00010617"/>
    </source>
</evidence>
<dbReference type="PROSITE" id="PS00086">
    <property type="entry name" value="CYTOCHROME_P450"/>
    <property type="match status" value="1"/>
</dbReference>
<dbReference type="Gene3D" id="1.10.630.10">
    <property type="entry name" value="Cytochrome P450"/>
    <property type="match status" value="1"/>
</dbReference>
<protein>
    <submittedName>
        <fullName evidence="8">Cytochrome P450 ClCP1</fullName>
    </submittedName>
</protein>
<dbReference type="InterPro" id="IPR050121">
    <property type="entry name" value="Cytochrome_P450_monoxygenase"/>
</dbReference>
<dbReference type="InterPro" id="IPR001128">
    <property type="entry name" value="Cyt_P450"/>
</dbReference>
<evidence type="ECO:0000256" key="5">
    <source>
        <dbReference type="ARBA" id="ARBA00023004"/>
    </source>
</evidence>
<dbReference type="PRINTS" id="PR00463">
    <property type="entry name" value="EP450I"/>
</dbReference>
<accession>A0A9P4PHQ1</accession>
<dbReference type="CDD" id="cd11058">
    <property type="entry name" value="CYP60B-like"/>
    <property type="match status" value="1"/>
</dbReference>
<dbReference type="SUPFAM" id="SSF48264">
    <property type="entry name" value="Cytochrome P450"/>
    <property type="match status" value="1"/>
</dbReference>
<keyword evidence="5 6" id="KW-0408">Iron</keyword>
<dbReference type="PANTHER" id="PTHR24305">
    <property type="entry name" value="CYTOCHROME P450"/>
    <property type="match status" value="1"/>
</dbReference>
<evidence type="ECO:0000256" key="6">
    <source>
        <dbReference type="PIRSR" id="PIRSR602401-1"/>
    </source>
</evidence>
<dbReference type="AlphaFoldDB" id="A0A9P4PHQ1"/>
<keyword evidence="7" id="KW-0503">Monooxygenase</keyword>
<dbReference type="GO" id="GO:0004497">
    <property type="term" value="F:monooxygenase activity"/>
    <property type="evidence" value="ECO:0007669"/>
    <property type="project" value="UniProtKB-KW"/>
</dbReference>
<name>A0A9P4PHQ1_9PLEO</name>
<proteinExistence type="inferred from homology"/>
<evidence type="ECO:0000313" key="9">
    <source>
        <dbReference type="Proteomes" id="UP000799764"/>
    </source>
</evidence>
<dbReference type="GO" id="GO:0016705">
    <property type="term" value="F:oxidoreductase activity, acting on paired donors, with incorporation or reduction of molecular oxygen"/>
    <property type="evidence" value="ECO:0007669"/>
    <property type="project" value="InterPro"/>
</dbReference>
<dbReference type="EMBL" id="MU001502">
    <property type="protein sequence ID" value="KAF2443373.1"/>
    <property type="molecule type" value="Genomic_DNA"/>
</dbReference>
<keyword evidence="9" id="KW-1185">Reference proteome</keyword>
<comment type="cofactor">
    <cofactor evidence="1 6">
        <name>heme</name>
        <dbReference type="ChEBI" id="CHEBI:30413"/>
    </cofactor>
</comment>
<dbReference type="PANTHER" id="PTHR24305:SF210">
    <property type="entry name" value="CYTOCHROME P450 MONOOXYGENASE ASQL-RELATED"/>
    <property type="match status" value="1"/>
</dbReference>
<comment type="similarity">
    <text evidence="2 7">Belongs to the cytochrome P450 family.</text>
</comment>
<evidence type="ECO:0000256" key="4">
    <source>
        <dbReference type="ARBA" id="ARBA00022723"/>
    </source>
</evidence>
<evidence type="ECO:0000256" key="3">
    <source>
        <dbReference type="ARBA" id="ARBA00022617"/>
    </source>
</evidence>
<dbReference type="InterPro" id="IPR017972">
    <property type="entry name" value="Cyt_P450_CS"/>
</dbReference>
<evidence type="ECO:0000256" key="1">
    <source>
        <dbReference type="ARBA" id="ARBA00001971"/>
    </source>
</evidence>
<evidence type="ECO:0000313" key="8">
    <source>
        <dbReference type="EMBL" id="KAF2443373.1"/>
    </source>
</evidence>